<proteinExistence type="predicted"/>
<dbReference type="STRING" id="568069.A0A1J1IPZ4"/>
<protein>
    <submittedName>
        <fullName evidence="4">CLUMA_CG015010, isoform A</fullName>
    </submittedName>
</protein>
<dbReference type="CDD" id="cd22012">
    <property type="entry name" value="HMG-box_ABF2_IXR1-like_rpt2"/>
    <property type="match status" value="1"/>
</dbReference>
<organism evidence="4 5">
    <name type="scientific">Clunio marinus</name>
    <dbReference type="NCBI Taxonomy" id="568069"/>
    <lineage>
        <taxon>Eukaryota</taxon>
        <taxon>Metazoa</taxon>
        <taxon>Ecdysozoa</taxon>
        <taxon>Arthropoda</taxon>
        <taxon>Hexapoda</taxon>
        <taxon>Insecta</taxon>
        <taxon>Pterygota</taxon>
        <taxon>Neoptera</taxon>
        <taxon>Endopterygota</taxon>
        <taxon>Diptera</taxon>
        <taxon>Nematocera</taxon>
        <taxon>Chironomoidea</taxon>
        <taxon>Chironomidae</taxon>
        <taxon>Clunio</taxon>
    </lineage>
</organism>
<evidence type="ECO:0000313" key="4">
    <source>
        <dbReference type="EMBL" id="CRL01794.1"/>
    </source>
</evidence>
<dbReference type="InterPro" id="IPR009071">
    <property type="entry name" value="HMG_box_dom"/>
</dbReference>
<dbReference type="PRINTS" id="PR00886">
    <property type="entry name" value="HIGHMOBLTY12"/>
</dbReference>
<evidence type="ECO:0000256" key="1">
    <source>
        <dbReference type="ARBA" id="ARBA00023125"/>
    </source>
</evidence>
<dbReference type="InterPro" id="IPR050342">
    <property type="entry name" value="HMGB"/>
</dbReference>
<dbReference type="PANTHER" id="PTHR48112">
    <property type="entry name" value="HIGH MOBILITY GROUP PROTEIN DSP1"/>
    <property type="match status" value="1"/>
</dbReference>
<dbReference type="Pfam" id="PF00505">
    <property type="entry name" value="HMG_box"/>
    <property type="match status" value="2"/>
</dbReference>
<dbReference type="GO" id="GO:0005634">
    <property type="term" value="C:nucleus"/>
    <property type="evidence" value="ECO:0007669"/>
    <property type="project" value="UniProtKB-UniRule"/>
</dbReference>
<sequence>MLSLNKFLISAKSILNPRFAASFQSANFSSIEERLGLPQRPKKPLTPYFRFLTEIRPKVTKENPNLSITDTVKLCAKKWAECDENIKRPYEEAYMKEKEKFINEIAKYESKLTDEHRAMISEAREDMEIQKEKRAYRKKIRENDKPKKPASGFLRYLKEMNATESRGDKKFHDHVKSIAEKWNALPESKKNVYNEACRNENIKYKQELTKWELKMIRLGNTDIVRQEALLEPQKSTKSRKAGRSHDD</sequence>
<accession>A0A1J1IPZ4</accession>
<dbReference type="PANTHER" id="PTHR48112:SF22">
    <property type="entry name" value="MITOCHONDRIAL TRANSCRIPTION FACTOR A, ISOFORM B"/>
    <property type="match status" value="1"/>
</dbReference>
<feature type="domain" description="HMG box" evidence="3">
    <location>
        <begin position="41"/>
        <end position="109"/>
    </location>
</feature>
<feature type="domain" description="HMG box" evidence="3">
    <location>
        <begin position="146"/>
        <end position="212"/>
    </location>
</feature>
<dbReference type="Gene3D" id="1.10.30.10">
    <property type="entry name" value="High mobility group box domain"/>
    <property type="match status" value="2"/>
</dbReference>
<reference evidence="4 5" key="1">
    <citation type="submission" date="2015-04" db="EMBL/GenBank/DDBJ databases">
        <authorList>
            <person name="Syromyatnikov M.Y."/>
            <person name="Popov V.N."/>
        </authorList>
    </citation>
    <scope>NUCLEOTIDE SEQUENCE [LARGE SCALE GENOMIC DNA]</scope>
</reference>
<dbReference type="SUPFAM" id="SSF47095">
    <property type="entry name" value="HMG-box"/>
    <property type="match status" value="2"/>
</dbReference>
<dbReference type="Proteomes" id="UP000183832">
    <property type="component" value="Unassembled WGS sequence"/>
</dbReference>
<evidence type="ECO:0000313" key="5">
    <source>
        <dbReference type="Proteomes" id="UP000183832"/>
    </source>
</evidence>
<keyword evidence="1 2" id="KW-0238">DNA-binding</keyword>
<name>A0A1J1IPZ4_9DIPT</name>
<dbReference type="AlphaFoldDB" id="A0A1J1IPZ4"/>
<gene>
    <name evidence="4" type="ORF">CLUMA_CG015010</name>
</gene>
<dbReference type="EMBL" id="CVRI01000056">
    <property type="protein sequence ID" value="CRL01794.1"/>
    <property type="molecule type" value="Genomic_DNA"/>
</dbReference>
<dbReference type="PROSITE" id="PS50118">
    <property type="entry name" value="HMG_BOX_2"/>
    <property type="match status" value="2"/>
</dbReference>
<evidence type="ECO:0000256" key="2">
    <source>
        <dbReference type="PROSITE-ProRule" id="PRU00267"/>
    </source>
</evidence>
<evidence type="ECO:0000259" key="3">
    <source>
        <dbReference type="PROSITE" id="PS50118"/>
    </source>
</evidence>
<dbReference type="InterPro" id="IPR036910">
    <property type="entry name" value="HMG_box_dom_sf"/>
</dbReference>
<dbReference type="GO" id="GO:0003677">
    <property type="term" value="F:DNA binding"/>
    <property type="evidence" value="ECO:0007669"/>
    <property type="project" value="UniProtKB-UniRule"/>
</dbReference>
<dbReference type="OrthoDB" id="5550281at2759"/>
<dbReference type="SMART" id="SM00398">
    <property type="entry name" value="HMG"/>
    <property type="match status" value="2"/>
</dbReference>
<feature type="DNA-binding region" description="HMG box" evidence="2">
    <location>
        <begin position="146"/>
        <end position="212"/>
    </location>
</feature>
<keyword evidence="5" id="KW-1185">Reference proteome</keyword>
<dbReference type="GO" id="GO:0006357">
    <property type="term" value="P:regulation of transcription by RNA polymerase II"/>
    <property type="evidence" value="ECO:0007669"/>
    <property type="project" value="TreeGrafter"/>
</dbReference>
<feature type="DNA-binding region" description="HMG box" evidence="2">
    <location>
        <begin position="41"/>
        <end position="109"/>
    </location>
</feature>
<keyword evidence="2" id="KW-0539">Nucleus</keyword>